<feature type="compositionally biased region" description="Basic and acidic residues" evidence="1">
    <location>
        <begin position="1"/>
        <end position="11"/>
    </location>
</feature>
<evidence type="ECO:0008006" key="4">
    <source>
        <dbReference type="Google" id="ProtNLM"/>
    </source>
</evidence>
<evidence type="ECO:0000313" key="3">
    <source>
        <dbReference type="Proteomes" id="UP001501509"/>
    </source>
</evidence>
<feature type="region of interest" description="Disordered" evidence="1">
    <location>
        <begin position="72"/>
        <end position="101"/>
    </location>
</feature>
<evidence type="ECO:0000313" key="2">
    <source>
        <dbReference type="EMBL" id="GAA2602400.1"/>
    </source>
</evidence>
<dbReference type="EMBL" id="BAAATD010000005">
    <property type="protein sequence ID" value="GAA2602400.1"/>
    <property type="molecule type" value="Genomic_DNA"/>
</dbReference>
<comment type="caution">
    <text evidence="2">The sequence shown here is derived from an EMBL/GenBank/DDBJ whole genome shotgun (WGS) entry which is preliminary data.</text>
</comment>
<reference evidence="2 3" key="1">
    <citation type="journal article" date="2019" name="Int. J. Syst. Evol. Microbiol.">
        <title>The Global Catalogue of Microorganisms (GCM) 10K type strain sequencing project: providing services to taxonomists for standard genome sequencing and annotation.</title>
        <authorList>
            <consortium name="The Broad Institute Genomics Platform"/>
            <consortium name="The Broad Institute Genome Sequencing Center for Infectious Disease"/>
            <person name="Wu L."/>
            <person name="Ma J."/>
        </authorList>
    </citation>
    <scope>NUCLEOTIDE SEQUENCE [LARGE SCALE GENOMIC DNA]</scope>
    <source>
        <strain evidence="2 3">JCM 6833</strain>
    </source>
</reference>
<dbReference type="RefSeq" id="WP_344542979.1">
    <property type="nucleotide sequence ID" value="NZ_BAAATD010000005.1"/>
</dbReference>
<evidence type="ECO:0000256" key="1">
    <source>
        <dbReference type="SAM" id="MobiDB-lite"/>
    </source>
</evidence>
<organism evidence="2 3">
    <name type="scientific">Actinomadura fulvescens</name>
    <dbReference type="NCBI Taxonomy" id="46160"/>
    <lineage>
        <taxon>Bacteria</taxon>
        <taxon>Bacillati</taxon>
        <taxon>Actinomycetota</taxon>
        <taxon>Actinomycetes</taxon>
        <taxon>Streptosporangiales</taxon>
        <taxon>Thermomonosporaceae</taxon>
        <taxon>Actinomadura</taxon>
    </lineage>
</organism>
<name>A0ABN3PWQ8_9ACTN</name>
<accession>A0ABN3PWQ8</accession>
<gene>
    <name evidence="2" type="ORF">GCM10010411_40270</name>
</gene>
<protein>
    <recommendedName>
        <fullName evidence="4">DUF4235 domain-containing protein</fullName>
    </recommendedName>
</protein>
<feature type="region of interest" description="Disordered" evidence="1">
    <location>
        <begin position="1"/>
        <end position="22"/>
    </location>
</feature>
<sequence>MNKNARQDGAKRSATASLGSGLAGMVAGRALRPVARKIARRFGIPTATAVRMIEVAVPVAATVVAGRWAKHKERKKAPMGHEPPGAIALPETTPEPVARHP</sequence>
<keyword evidence="3" id="KW-1185">Reference proteome</keyword>
<proteinExistence type="predicted"/>
<dbReference type="Proteomes" id="UP001501509">
    <property type="component" value="Unassembled WGS sequence"/>
</dbReference>